<organism evidence="3 4">
    <name type="scientific">Nocardioides currus</name>
    <dbReference type="NCBI Taxonomy" id="2133958"/>
    <lineage>
        <taxon>Bacteria</taxon>
        <taxon>Bacillati</taxon>
        <taxon>Actinomycetota</taxon>
        <taxon>Actinomycetes</taxon>
        <taxon>Propionibacteriales</taxon>
        <taxon>Nocardioidaceae</taxon>
        <taxon>Nocardioides</taxon>
    </lineage>
</organism>
<sequence>MSSTSSDKHAAGVFDIRNIIGALMGVYGVILALAGLFGEHEPEKTGGVNANLWTGLALIVVAVVFIGWARLKPIVVPEHVEAPDDDPTRPGPQRKRPPAH</sequence>
<keyword evidence="2" id="KW-0812">Transmembrane</keyword>
<keyword evidence="4" id="KW-1185">Reference proteome</keyword>
<gene>
    <name evidence="3" type="ORF">C7S10_06785</name>
</gene>
<protein>
    <submittedName>
        <fullName evidence="3">Uncharacterized protein</fullName>
    </submittedName>
</protein>
<name>A0A2R7YZF2_9ACTN</name>
<accession>A0A2R7YZF2</accession>
<keyword evidence="2" id="KW-1133">Transmembrane helix</keyword>
<evidence type="ECO:0000313" key="3">
    <source>
        <dbReference type="EMBL" id="PUA81767.1"/>
    </source>
</evidence>
<dbReference type="RefSeq" id="WP_108343649.1">
    <property type="nucleotide sequence ID" value="NZ_PYXZ01000002.1"/>
</dbReference>
<reference evidence="3 4" key="1">
    <citation type="submission" date="2018-03" db="EMBL/GenBank/DDBJ databases">
        <authorList>
            <person name="Keele B.F."/>
        </authorList>
    </citation>
    <scope>NUCLEOTIDE SEQUENCE [LARGE SCALE GENOMIC DNA]</scope>
    <source>
        <strain evidence="3 4">IB-3</strain>
    </source>
</reference>
<proteinExistence type="predicted"/>
<keyword evidence="2" id="KW-0472">Membrane</keyword>
<dbReference type="AlphaFoldDB" id="A0A2R7YZF2"/>
<dbReference type="EMBL" id="PYXZ01000002">
    <property type="protein sequence ID" value="PUA81767.1"/>
    <property type="molecule type" value="Genomic_DNA"/>
</dbReference>
<evidence type="ECO:0000256" key="1">
    <source>
        <dbReference type="SAM" id="MobiDB-lite"/>
    </source>
</evidence>
<evidence type="ECO:0000313" key="4">
    <source>
        <dbReference type="Proteomes" id="UP000244867"/>
    </source>
</evidence>
<dbReference type="Proteomes" id="UP000244867">
    <property type="component" value="Unassembled WGS sequence"/>
</dbReference>
<feature type="transmembrane region" description="Helical" evidence="2">
    <location>
        <begin position="20"/>
        <end position="38"/>
    </location>
</feature>
<comment type="caution">
    <text evidence="3">The sequence shown here is derived from an EMBL/GenBank/DDBJ whole genome shotgun (WGS) entry which is preliminary data.</text>
</comment>
<feature type="region of interest" description="Disordered" evidence="1">
    <location>
        <begin position="79"/>
        <end position="100"/>
    </location>
</feature>
<feature type="transmembrane region" description="Helical" evidence="2">
    <location>
        <begin position="50"/>
        <end position="69"/>
    </location>
</feature>
<evidence type="ECO:0000256" key="2">
    <source>
        <dbReference type="SAM" id="Phobius"/>
    </source>
</evidence>
<dbReference type="OrthoDB" id="5196985at2"/>
<feature type="compositionally biased region" description="Basic and acidic residues" evidence="1">
    <location>
        <begin position="79"/>
        <end position="88"/>
    </location>
</feature>